<evidence type="ECO:0000256" key="1">
    <source>
        <dbReference type="SAM" id="SignalP"/>
    </source>
</evidence>
<protein>
    <submittedName>
        <fullName evidence="4">C25 family cysteine peptidase</fullName>
    </submittedName>
</protein>
<dbReference type="Proteomes" id="UP001597374">
    <property type="component" value="Unassembled WGS sequence"/>
</dbReference>
<name>A0ABW5CVS5_9BACT</name>
<comment type="caution">
    <text evidence="4">The sequence shown here is derived from an EMBL/GenBank/DDBJ whole genome shotgun (WGS) entry which is preliminary data.</text>
</comment>
<evidence type="ECO:0000259" key="2">
    <source>
        <dbReference type="Pfam" id="PF01364"/>
    </source>
</evidence>
<dbReference type="CDD" id="cd02258">
    <property type="entry name" value="Peptidase_C25_N"/>
    <property type="match status" value="1"/>
</dbReference>
<evidence type="ECO:0000313" key="5">
    <source>
        <dbReference type="Proteomes" id="UP001597374"/>
    </source>
</evidence>
<dbReference type="Pfam" id="PF01364">
    <property type="entry name" value="Peptidase_C25"/>
    <property type="match status" value="1"/>
</dbReference>
<sequence length="1672" mass="186116">MNISTISRRFLLAFFMLLGFSALNTTQAQTVYGNEWINYSQTYYKIKVVNNGLHRLGYSYLDSLGLSGVNPKELQLFRRGKEVSIYVAGEDDGRLDAQDYLEFYGERNNGELDSELYKNPAHQPHQLYSVYTDTATYFLTFSPAGGKRMHVVNPAKDGLTAQPNVLQKIVRPFTDNFYAFKFYGENRLPWLDEGEGFYSFETSTQRDYTISGLTNIDATGIKPTLELTLAGQSAAQHKVEIAVVAPSGSVRVLDEVQFNAYEFRTYRYALEPTELNTNLKIRLTPKNSIPNGAPDRVSITYYKVYYNQRSIFSGTNLFFYTDTTKASNHYYEFAGAPGTVVAYDITDQGQIMRLEGHVNATNRKGFVLSHAASGNQTRRILLANTAKVFTVKPAERVVFRNIQPAAHNYIVITHKKLMQRVGSAGLPAPQEYAAYRASAAGGGYDTLVMPVDLVIDQFHYGDFSSNAIRRFMKFMGSSPRGKSLFIIGKGREYYGAGYRRSKDMRGLDLIPTGIVPASDLFFTADFTNSNYVPEVPVGRLSVVSAQEVINYLNKVKEAEAVNLGQEWQKTILQLGGGMTNSEINLFTSYLKRYKQIAEGPLLGANVKEKYRQNVSEVVENINIAEEVNTGVSLITFFGHSSSSTSDLDIGLASSAVNGYNNKGKYPFILMNGCGSGNAFTAVYNSFGEDWLKTPDKGAIGFIAHTEIGYTTYLDRYSTNFYLTAFQDPEYYGKSIGLIQQEVIKDVLAANTSENIIVMALCMALQGDPAVKLYSPSKPDYLFETSVPSIVSTNGGTITATAESFLIRAAVKNLGKAITDSINVSVKRTLADNTTTLTTSIKVAPIFYQDTLLIPIDNKGVAAMGINNFEVMLDNTESIDELQENNNIARFQYFFPSAGLMALSPMRFGIVNEEKINVVAQSTQLQADQRRVYFELDTTLTFKSPLKKTYLSNTGEVLPTWKVALPLVQSGADSTVFYWRARFETYATGEDTVWAESSFRYIKGGSNGWSQSHGGQFAKNSLRNIEVKEEGVQWNFNKIFLNLEIRTLGGGGNNRYTQPPYGIFINGASELQNACGNFIGTSTARMYFIVYNNLDLTAVTSIPDQIGCTAQPHVFEFGDMNNTINQARAQKFLESIPDNYYVIAVSVNKVPFNTFLPELKAAFKGIGSRIIDDLQTGYPFAIVGQKGAAPGTAIEVTAVATNETPAELQSIVLKKTLQANQVEGSITSTLIGPAQSWGTLHHNIERQGSGNDAYTLSVIGINAEGEEQTLVEQVSGKSYDLSGVDAKQYPTLQLKASVSDTENRTAPQLKQWMVYYEAVPEGVIRPDLVKVSEEILSEQASRGSITVPMAFQNITSIAFKDSIVVEVTVSGDGLQPTVSRFKIAPLQGNQTAYFNYSMPTRTFDGNYRLSLFVNPRVQAEQQYHNNIYEVPFRVNAKLHPVLDVAFDGVHIMDGELVSPSPLISITVKDENKHDFLKDPSTMSVILINGEEEHEISLMDNPQEVRFYPADEKNDFKLEYKPERLENGNYTLEVRARDVVGKASGISPYRINFMVENESKITNFYPFPNPFSTKTQFIFTLTGSTIPQNMKIQILTITGKVVKEIMKEEMGPLRIGNNKTAYAWDGTDTYGDKLANGVYLYRVVMTQEEEKMQHMWKKGDKAFKNGYGKLYILR</sequence>
<proteinExistence type="predicted"/>
<dbReference type="SUPFAM" id="SSF52129">
    <property type="entry name" value="Caspase-like"/>
    <property type="match status" value="1"/>
</dbReference>
<gene>
    <name evidence="4" type="ORF">ACFSKP_05465</name>
</gene>
<dbReference type="InterPro" id="IPR013783">
    <property type="entry name" value="Ig-like_fold"/>
</dbReference>
<dbReference type="InterPro" id="IPR029030">
    <property type="entry name" value="Caspase-like_dom_sf"/>
</dbReference>
<dbReference type="InterPro" id="IPR039477">
    <property type="entry name" value="ILEI/PANDER_dom"/>
</dbReference>
<feature type="domain" description="ILEI/PANDER" evidence="3">
    <location>
        <begin position="1123"/>
        <end position="1187"/>
    </location>
</feature>
<evidence type="ECO:0000259" key="3">
    <source>
        <dbReference type="Pfam" id="PF15711"/>
    </source>
</evidence>
<keyword evidence="5" id="KW-1185">Reference proteome</keyword>
<organism evidence="4 5">
    <name type="scientific">Pontibacter ruber</name>
    <dbReference type="NCBI Taxonomy" id="1343895"/>
    <lineage>
        <taxon>Bacteria</taxon>
        <taxon>Pseudomonadati</taxon>
        <taxon>Bacteroidota</taxon>
        <taxon>Cytophagia</taxon>
        <taxon>Cytophagales</taxon>
        <taxon>Hymenobacteraceae</taxon>
        <taxon>Pontibacter</taxon>
    </lineage>
</organism>
<reference evidence="5" key="1">
    <citation type="journal article" date="2019" name="Int. J. Syst. Evol. Microbiol.">
        <title>The Global Catalogue of Microorganisms (GCM) 10K type strain sequencing project: providing services to taxonomists for standard genome sequencing and annotation.</title>
        <authorList>
            <consortium name="The Broad Institute Genomics Platform"/>
            <consortium name="The Broad Institute Genome Sequencing Center for Infectious Disease"/>
            <person name="Wu L."/>
            <person name="Ma J."/>
        </authorList>
    </citation>
    <scope>NUCLEOTIDE SEQUENCE [LARGE SCALE GENOMIC DNA]</scope>
    <source>
        <strain evidence="5">CGMCC 4.1782</strain>
    </source>
</reference>
<dbReference type="InterPro" id="IPR001769">
    <property type="entry name" value="Gingipain"/>
</dbReference>
<dbReference type="EMBL" id="JBHUIM010000001">
    <property type="protein sequence ID" value="MFD2245692.1"/>
    <property type="molecule type" value="Genomic_DNA"/>
</dbReference>
<dbReference type="RefSeq" id="WP_377495392.1">
    <property type="nucleotide sequence ID" value="NZ_JBHUIM010000001.1"/>
</dbReference>
<feature type="signal peptide" evidence="1">
    <location>
        <begin position="1"/>
        <end position="28"/>
    </location>
</feature>
<evidence type="ECO:0000313" key="4">
    <source>
        <dbReference type="EMBL" id="MFD2245692.1"/>
    </source>
</evidence>
<dbReference type="Gene3D" id="2.60.40.4070">
    <property type="match status" value="1"/>
</dbReference>
<keyword evidence="1" id="KW-0732">Signal</keyword>
<dbReference type="Gene3D" id="2.60.40.10">
    <property type="entry name" value="Immunoglobulins"/>
    <property type="match status" value="1"/>
</dbReference>
<feature type="domain" description="Gingipain" evidence="2">
    <location>
        <begin position="409"/>
        <end position="772"/>
    </location>
</feature>
<dbReference type="Gene3D" id="3.40.50.1460">
    <property type="match status" value="1"/>
</dbReference>
<accession>A0ABW5CVS5</accession>
<dbReference type="Pfam" id="PF15711">
    <property type="entry name" value="ILEI"/>
    <property type="match status" value="1"/>
</dbReference>
<feature type="chain" id="PRO_5045064777" evidence="1">
    <location>
        <begin position="29"/>
        <end position="1672"/>
    </location>
</feature>